<keyword evidence="8" id="KW-1185">Reference proteome</keyword>
<evidence type="ECO:0000256" key="5">
    <source>
        <dbReference type="ARBA" id="ARBA00023136"/>
    </source>
</evidence>
<dbReference type="Proteomes" id="UP000190166">
    <property type="component" value="Unassembled WGS sequence"/>
</dbReference>
<dbReference type="EMBL" id="FUZZ01000006">
    <property type="protein sequence ID" value="SKD10145.1"/>
    <property type="molecule type" value="Genomic_DNA"/>
</dbReference>
<evidence type="ECO:0000256" key="3">
    <source>
        <dbReference type="ARBA" id="ARBA00022692"/>
    </source>
</evidence>
<sequence>MHKSFLVWAAVLGALAVILGAFGAHKLKELVPPETVSTFQTGVTYQFYHVFALIATGILFAHVPGNQLIWAGRCFIIGIILFSGSLYLLTMLKTTGSVGLKGIGIITPIGGVFFIAGWICLLAGILKLKA</sequence>
<organism evidence="7 8">
    <name type="scientific">Chitinophaga ginsengisegetis</name>
    <dbReference type="NCBI Taxonomy" id="393003"/>
    <lineage>
        <taxon>Bacteria</taxon>
        <taxon>Pseudomonadati</taxon>
        <taxon>Bacteroidota</taxon>
        <taxon>Chitinophagia</taxon>
        <taxon>Chitinophagales</taxon>
        <taxon>Chitinophagaceae</taxon>
        <taxon>Chitinophaga</taxon>
    </lineage>
</organism>
<reference evidence="7 8" key="1">
    <citation type="submission" date="2017-02" db="EMBL/GenBank/DDBJ databases">
        <authorList>
            <person name="Peterson S.W."/>
        </authorList>
    </citation>
    <scope>NUCLEOTIDE SEQUENCE [LARGE SCALE GENOMIC DNA]</scope>
    <source>
        <strain evidence="7 8">DSM 18108</strain>
    </source>
</reference>
<feature type="transmembrane region" description="Helical" evidence="6">
    <location>
        <begin position="70"/>
        <end position="90"/>
    </location>
</feature>
<dbReference type="Pfam" id="PF04241">
    <property type="entry name" value="DUF423"/>
    <property type="match status" value="1"/>
</dbReference>
<dbReference type="PANTHER" id="PTHR43461:SF1">
    <property type="entry name" value="TRANSMEMBRANE PROTEIN 256"/>
    <property type="match status" value="1"/>
</dbReference>
<keyword evidence="4 6" id="KW-1133">Transmembrane helix</keyword>
<protein>
    <submittedName>
        <fullName evidence="7">Uncharacterized membrane protein YgdD, TMEM256/DUF423 family</fullName>
    </submittedName>
</protein>
<feature type="transmembrane region" description="Helical" evidence="6">
    <location>
        <begin position="47"/>
        <end position="63"/>
    </location>
</feature>
<gene>
    <name evidence="7" type="ORF">SAMN05660461_6049</name>
</gene>
<keyword evidence="5 6" id="KW-0472">Membrane</keyword>
<accession>A0A1T5PBM5</accession>
<evidence type="ECO:0000256" key="1">
    <source>
        <dbReference type="ARBA" id="ARBA00004141"/>
    </source>
</evidence>
<evidence type="ECO:0000256" key="2">
    <source>
        <dbReference type="ARBA" id="ARBA00009694"/>
    </source>
</evidence>
<dbReference type="STRING" id="393003.SAMN05660461_6049"/>
<proteinExistence type="inferred from homology"/>
<evidence type="ECO:0000313" key="8">
    <source>
        <dbReference type="Proteomes" id="UP000190166"/>
    </source>
</evidence>
<evidence type="ECO:0000256" key="6">
    <source>
        <dbReference type="SAM" id="Phobius"/>
    </source>
</evidence>
<dbReference type="GO" id="GO:0005886">
    <property type="term" value="C:plasma membrane"/>
    <property type="evidence" value="ECO:0007669"/>
    <property type="project" value="TreeGrafter"/>
</dbReference>
<dbReference type="RefSeq" id="WP_079473310.1">
    <property type="nucleotide sequence ID" value="NZ_FUZZ01000006.1"/>
</dbReference>
<keyword evidence="3 6" id="KW-0812">Transmembrane</keyword>
<evidence type="ECO:0000256" key="4">
    <source>
        <dbReference type="ARBA" id="ARBA00022989"/>
    </source>
</evidence>
<dbReference type="InterPro" id="IPR006696">
    <property type="entry name" value="DUF423"/>
</dbReference>
<dbReference type="PANTHER" id="PTHR43461">
    <property type="entry name" value="TRANSMEMBRANE PROTEIN 256"/>
    <property type="match status" value="1"/>
</dbReference>
<name>A0A1T5PBM5_9BACT</name>
<dbReference type="AlphaFoldDB" id="A0A1T5PBM5"/>
<comment type="similarity">
    <text evidence="2">Belongs to the UPF0382 family.</text>
</comment>
<evidence type="ECO:0000313" key="7">
    <source>
        <dbReference type="EMBL" id="SKD10145.1"/>
    </source>
</evidence>
<feature type="transmembrane region" description="Helical" evidence="6">
    <location>
        <begin position="102"/>
        <end position="126"/>
    </location>
</feature>
<comment type="subcellular location">
    <subcellularLocation>
        <location evidence="1">Membrane</location>
        <topology evidence="1">Multi-pass membrane protein</topology>
    </subcellularLocation>
</comment>